<dbReference type="RefSeq" id="XP_070883621.1">
    <property type="nucleotide sequence ID" value="XM_071029833.1"/>
</dbReference>
<keyword evidence="2" id="KW-0479">Metal-binding</keyword>
<evidence type="ECO:0000256" key="2">
    <source>
        <dbReference type="ARBA" id="ARBA00022723"/>
    </source>
</evidence>
<comment type="similarity">
    <text evidence="1">Belongs to the Gfa family.</text>
</comment>
<dbReference type="Proteomes" id="UP001610432">
    <property type="component" value="Unassembled WGS sequence"/>
</dbReference>
<dbReference type="Gene3D" id="3.90.1590.10">
    <property type="entry name" value="glutathione-dependent formaldehyde- activating enzyme (gfa)"/>
    <property type="match status" value="2"/>
</dbReference>
<evidence type="ECO:0000259" key="5">
    <source>
        <dbReference type="PROSITE" id="PS51891"/>
    </source>
</evidence>
<keyword evidence="3" id="KW-0862">Zinc</keyword>
<proteinExistence type="inferred from homology"/>
<sequence>MVHSISCLCGKVTQKVHLDLSSNRELNICHCTACQAVSGQIYTSYYSLREKPQLETLEEYQQSDSLSRYFCGTCGSHVFAHSTHTSEYFVASGLLDNPPQTKSVQHWNVRDTRDGGLSSFLPGEQVDTAMSCWLNSRTGSQGAGCQTRIKSASQDSSHLPIRCHCGGVELYITRPDSTSEEPWSHWPDLIIPYNSGVSAENEEDVKWWLCAGKTKYMAGTCACRTCRLASGFPIQTWAFVPKSNIFTGRKLPLAYDVGTLRRYESSPTVYREFCSCCGASVFWHCEKRPQLIDVSVGLLRAESGSRAEEWLDWATGRASFAEMAVDKPLIQQLEAGMKTWNSE</sequence>
<dbReference type="Pfam" id="PF04828">
    <property type="entry name" value="GFA"/>
    <property type="match status" value="2"/>
</dbReference>
<comment type="caution">
    <text evidence="6">The sequence shown here is derived from an EMBL/GenBank/DDBJ whole genome shotgun (WGS) entry which is preliminary data.</text>
</comment>
<evidence type="ECO:0000256" key="4">
    <source>
        <dbReference type="ARBA" id="ARBA00023239"/>
    </source>
</evidence>
<evidence type="ECO:0000256" key="1">
    <source>
        <dbReference type="ARBA" id="ARBA00005495"/>
    </source>
</evidence>
<evidence type="ECO:0000313" key="6">
    <source>
        <dbReference type="EMBL" id="KAL2864642.1"/>
    </source>
</evidence>
<feature type="domain" description="CENP-V/GFA" evidence="5">
    <location>
        <begin position="3"/>
        <end position="108"/>
    </location>
</feature>
<keyword evidence="7" id="KW-1185">Reference proteome</keyword>
<accession>A0ABR4LML1</accession>
<keyword evidence="4" id="KW-0456">Lyase</keyword>
<dbReference type="PANTHER" id="PTHR33337:SF32">
    <property type="entry name" value="DUF636 DOMAIN PROTEIN (AFU_ORTHOLOGUE AFUA_7G04120)"/>
    <property type="match status" value="1"/>
</dbReference>
<organism evidence="6 7">
    <name type="scientific">Aspergillus lucknowensis</name>
    <dbReference type="NCBI Taxonomy" id="176173"/>
    <lineage>
        <taxon>Eukaryota</taxon>
        <taxon>Fungi</taxon>
        <taxon>Dikarya</taxon>
        <taxon>Ascomycota</taxon>
        <taxon>Pezizomycotina</taxon>
        <taxon>Eurotiomycetes</taxon>
        <taxon>Eurotiomycetidae</taxon>
        <taxon>Eurotiales</taxon>
        <taxon>Aspergillaceae</taxon>
        <taxon>Aspergillus</taxon>
        <taxon>Aspergillus subgen. Nidulantes</taxon>
    </lineage>
</organism>
<evidence type="ECO:0000256" key="3">
    <source>
        <dbReference type="ARBA" id="ARBA00022833"/>
    </source>
</evidence>
<name>A0ABR4LML1_9EURO</name>
<dbReference type="SUPFAM" id="SSF51316">
    <property type="entry name" value="Mss4-like"/>
    <property type="match status" value="2"/>
</dbReference>
<dbReference type="GeneID" id="98144905"/>
<dbReference type="InterPro" id="IPR006913">
    <property type="entry name" value="CENP-V/GFA"/>
</dbReference>
<feature type="domain" description="CENP-V/GFA" evidence="5">
    <location>
        <begin position="194"/>
        <end position="311"/>
    </location>
</feature>
<dbReference type="InterPro" id="IPR011057">
    <property type="entry name" value="Mss4-like_sf"/>
</dbReference>
<reference evidence="6 7" key="1">
    <citation type="submission" date="2024-07" db="EMBL/GenBank/DDBJ databases">
        <title>Section-level genome sequencing and comparative genomics of Aspergillus sections Usti and Cavernicolus.</title>
        <authorList>
            <consortium name="Lawrence Berkeley National Laboratory"/>
            <person name="Nybo J.L."/>
            <person name="Vesth T.C."/>
            <person name="Theobald S."/>
            <person name="Frisvad J.C."/>
            <person name="Larsen T.O."/>
            <person name="Kjaerboelling I."/>
            <person name="Rothschild-Mancinelli K."/>
            <person name="Lyhne E.K."/>
            <person name="Kogle M.E."/>
            <person name="Barry K."/>
            <person name="Clum A."/>
            <person name="Na H."/>
            <person name="Ledsgaard L."/>
            <person name="Lin J."/>
            <person name="Lipzen A."/>
            <person name="Kuo A."/>
            <person name="Riley R."/>
            <person name="Mondo S."/>
            <person name="Labutti K."/>
            <person name="Haridas S."/>
            <person name="Pangalinan J."/>
            <person name="Salamov A.A."/>
            <person name="Simmons B.A."/>
            <person name="Magnuson J.K."/>
            <person name="Chen J."/>
            <person name="Drula E."/>
            <person name="Henrissat B."/>
            <person name="Wiebenga A."/>
            <person name="Lubbers R.J."/>
            <person name="Gomes A.C."/>
            <person name="Macurrencykelacurrency M.R."/>
            <person name="Stajich J."/>
            <person name="Grigoriev I.V."/>
            <person name="Mortensen U.H."/>
            <person name="De Vries R.P."/>
            <person name="Baker S.E."/>
            <person name="Andersen M.R."/>
        </authorList>
    </citation>
    <scope>NUCLEOTIDE SEQUENCE [LARGE SCALE GENOMIC DNA]</scope>
    <source>
        <strain evidence="6 7">CBS 449.75</strain>
    </source>
</reference>
<protein>
    <submittedName>
        <fullName evidence="6">Mss4-like protein</fullName>
    </submittedName>
</protein>
<dbReference type="PROSITE" id="PS51891">
    <property type="entry name" value="CENP_V_GFA"/>
    <property type="match status" value="2"/>
</dbReference>
<dbReference type="PANTHER" id="PTHR33337">
    <property type="entry name" value="GFA DOMAIN-CONTAINING PROTEIN"/>
    <property type="match status" value="1"/>
</dbReference>
<dbReference type="EMBL" id="JBFXLQ010000039">
    <property type="protein sequence ID" value="KAL2864642.1"/>
    <property type="molecule type" value="Genomic_DNA"/>
</dbReference>
<evidence type="ECO:0000313" key="7">
    <source>
        <dbReference type="Proteomes" id="UP001610432"/>
    </source>
</evidence>
<gene>
    <name evidence="6" type="ORF">BJX67DRAFT_361109</name>
</gene>